<dbReference type="Proteomes" id="UP000053370">
    <property type="component" value="Unassembled WGS sequence"/>
</dbReference>
<evidence type="ECO:0000256" key="3">
    <source>
        <dbReference type="ARBA" id="ARBA00011958"/>
    </source>
</evidence>
<feature type="binding site" evidence="10">
    <location>
        <position position="336"/>
    </location>
    <ligand>
        <name>Mg(2+)</name>
        <dbReference type="ChEBI" id="CHEBI:18420"/>
        <label>1</label>
    </ligand>
</feature>
<dbReference type="GO" id="GO:0042732">
    <property type="term" value="P:D-xylose metabolic process"/>
    <property type="evidence" value="ECO:0007669"/>
    <property type="project" value="UniProtKB-UniRule"/>
</dbReference>
<keyword evidence="7 10" id="KW-0413">Isomerase</keyword>
<evidence type="ECO:0000256" key="1">
    <source>
        <dbReference type="ARBA" id="ARBA00005765"/>
    </source>
</evidence>
<keyword evidence="6 10" id="KW-0479">Metal-binding</keyword>
<dbReference type="PANTHER" id="PTHR48408">
    <property type="match status" value="1"/>
</dbReference>
<dbReference type="OrthoDB" id="9763981at2"/>
<evidence type="ECO:0000256" key="2">
    <source>
        <dbReference type="ARBA" id="ARBA00011881"/>
    </source>
</evidence>
<proteinExistence type="inferred from homology"/>
<dbReference type="EC" id="5.3.1.5" evidence="3 10"/>
<evidence type="ECO:0000256" key="9">
    <source>
        <dbReference type="ARBA" id="ARBA00033659"/>
    </source>
</evidence>
<dbReference type="Gene3D" id="3.20.20.150">
    <property type="entry name" value="Divalent-metal-dependent TIM barrel enzymes"/>
    <property type="match status" value="1"/>
</dbReference>
<comment type="similarity">
    <text evidence="1 10 11">Belongs to the xylose isomerase family.</text>
</comment>
<feature type="binding site" evidence="10">
    <location>
        <position position="265"/>
    </location>
    <ligand>
        <name>Mg(2+)</name>
        <dbReference type="ChEBI" id="CHEBI:18420"/>
        <label>1</label>
    </ligand>
</feature>
<name>A0A0K8PC67_9CHLR</name>
<sequence length="436" mass="48732">MKEYFPSIPKIKYEGAASDNPLAYKFYNPEEVIAGKKMKDQLRFSAAYWHTICAAGSDMFGAATADKTFGNTDPMDLAKAKAYAFFEIIDKLGIEFFAFHDRDIAPEGTTLSESNKNLDVMVDLFESLMKEYDKKLLWGTANMFNNPRYMHGAGTSCNADVFAYAAAQAKKAIEVSVRLNASGYTFWGGREGYDTLLNTNMGLEVDNMARFLKLTTEYGRSIGFKGAYYIEPKPKEPTKHQYDFDAATVIGFLRKYGLDMKLNLEANHGTLATHTFQHELRVARTEGFFGSVDANTGDLLLGWDTDQFPNDVYDTTLALYEIIKAGGFTTGGLNFDSKARRASFKPEDVFISHIMGMDSMALGLRFADKLIKDGRIDKFVEERYASYSSGIGKKIVNGTVTIQELEKYALEQGDVKTNQSGRQEYLEGVINQVLFG</sequence>
<evidence type="ECO:0000313" key="13">
    <source>
        <dbReference type="EMBL" id="GAP39740.1"/>
    </source>
</evidence>
<evidence type="ECO:0000256" key="5">
    <source>
        <dbReference type="ARBA" id="ARBA00022629"/>
    </source>
</evidence>
<dbReference type="GO" id="GO:0005737">
    <property type="term" value="C:cytoplasm"/>
    <property type="evidence" value="ECO:0007669"/>
    <property type="project" value="UniProtKB-SubCell"/>
</dbReference>
<reference evidence="13" key="1">
    <citation type="journal article" date="2015" name="Genome Announc.">
        <title>Draft Genome Sequence of Anaerolineae Strain TC1, a Novel Isolate from a Methanogenic Wastewater Treatment System.</title>
        <authorList>
            <person name="Matsuura N."/>
            <person name="Tourlousse D.M."/>
            <person name="Sun L."/>
            <person name="Toyonaga M."/>
            <person name="Kuroda K."/>
            <person name="Ohashi A."/>
            <person name="Cruz R."/>
            <person name="Yamaguchi T."/>
            <person name="Sekiguchi Y."/>
        </authorList>
    </citation>
    <scope>NUCLEOTIDE SEQUENCE [LARGE SCALE GENOMIC DNA]</scope>
    <source>
        <strain evidence="13">TC1</strain>
    </source>
</reference>
<feature type="binding site" evidence="10">
    <location>
        <position position="231"/>
    </location>
    <ligand>
        <name>Mg(2+)</name>
        <dbReference type="ChEBI" id="CHEBI:18420"/>
        <label>1</label>
    </ligand>
</feature>
<keyword evidence="14" id="KW-1185">Reference proteome</keyword>
<evidence type="ECO:0000256" key="10">
    <source>
        <dbReference type="HAMAP-Rule" id="MF_00455"/>
    </source>
</evidence>
<evidence type="ECO:0000313" key="14">
    <source>
        <dbReference type="Proteomes" id="UP000053370"/>
    </source>
</evidence>
<keyword evidence="8 10" id="KW-0119">Carbohydrate metabolism</keyword>
<dbReference type="PATRIC" id="fig|1678840.3.peg.832"/>
<dbReference type="NCBIfam" id="NF003998">
    <property type="entry name" value="PRK05474.1"/>
    <property type="match status" value="1"/>
</dbReference>
<dbReference type="GO" id="GO:0009045">
    <property type="term" value="F:xylose isomerase activity"/>
    <property type="evidence" value="ECO:0007669"/>
    <property type="project" value="UniProtKB-UniRule"/>
</dbReference>
<dbReference type="SUPFAM" id="SSF51658">
    <property type="entry name" value="Xylose isomerase-like"/>
    <property type="match status" value="1"/>
</dbReference>
<evidence type="ECO:0000256" key="11">
    <source>
        <dbReference type="RuleBase" id="RU000609"/>
    </source>
</evidence>
<feature type="active site" evidence="10">
    <location>
        <position position="100"/>
    </location>
</feature>
<dbReference type="InterPro" id="IPR036237">
    <property type="entry name" value="Xyl_isomerase-like_sf"/>
</dbReference>
<dbReference type="NCBIfam" id="TIGR02630">
    <property type="entry name" value="xylose_isom_A"/>
    <property type="match status" value="1"/>
</dbReference>
<dbReference type="EMBL" id="DF968180">
    <property type="protein sequence ID" value="GAP39740.1"/>
    <property type="molecule type" value="Genomic_DNA"/>
</dbReference>
<protein>
    <recommendedName>
        <fullName evidence="4 10">Xylose isomerase</fullName>
        <ecNumber evidence="3 10">5.3.1.5</ecNumber>
    </recommendedName>
</protein>
<dbReference type="PROSITE" id="PS51415">
    <property type="entry name" value="XYLOSE_ISOMERASE"/>
    <property type="match status" value="1"/>
</dbReference>
<evidence type="ECO:0000256" key="12">
    <source>
        <dbReference type="RuleBase" id="RU000610"/>
    </source>
</evidence>
<dbReference type="AlphaFoldDB" id="A0A0K8PC67"/>
<dbReference type="InterPro" id="IPR013452">
    <property type="entry name" value="Xylose_isom_bac"/>
</dbReference>
<comment type="cofactor">
    <cofactor evidence="10">
        <name>Mg(2+)</name>
        <dbReference type="ChEBI" id="CHEBI:18420"/>
    </cofactor>
    <text evidence="10">Binds 2 magnesium ions per subunit.</text>
</comment>
<evidence type="ECO:0000256" key="4">
    <source>
        <dbReference type="ARBA" id="ARBA00018232"/>
    </source>
</evidence>
<feature type="binding site" evidence="10">
    <location>
        <position position="268"/>
    </location>
    <ligand>
        <name>Mg(2+)</name>
        <dbReference type="ChEBI" id="CHEBI:18420"/>
        <label>2</label>
    </ligand>
</feature>
<evidence type="ECO:0000256" key="6">
    <source>
        <dbReference type="ARBA" id="ARBA00022723"/>
    </source>
</evidence>
<feature type="active site" evidence="10">
    <location>
        <position position="103"/>
    </location>
</feature>
<feature type="binding site" evidence="10">
    <location>
        <position position="304"/>
    </location>
    <ligand>
        <name>Mg(2+)</name>
        <dbReference type="ChEBI" id="CHEBI:18420"/>
        <label>2</label>
    </ligand>
</feature>
<dbReference type="InterPro" id="IPR001998">
    <property type="entry name" value="Xylose_isomerase"/>
</dbReference>
<accession>A0A0K8PC67</accession>
<comment type="subcellular location">
    <subcellularLocation>
        <location evidence="10 12">Cytoplasm</location>
    </subcellularLocation>
</comment>
<dbReference type="GO" id="GO:0000287">
    <property type="term" value="F:magnesium ion binding"/>
    <property type="evidence" value="ECO:0007669"/>
    <property type="project" value="UniProtKB-UniRule"/>
</dbReference>
<feature type="binding site" evidence="10">
    <location>
        <position position="306"/>
    </location>
    <ligand>
        <name>Mg(2+)</name>
        <dbReference type="ChEBI" id="CHEBI:18420"/>
        <label>2</label>
    </ligand>
</feature>
<gene>
    <name evidence="10" type="primary">xylA</name>
    <name evidence="13" type="ORF">ATC1_12275</name>
</gene>
<evidence type="ECO:0000256" key="7">
    <source>
        <dbReference type="ARBA" id="ARBA00023235"/>
    </source>
</evidence>
<dbReference type="PRINTS" id="PR00688">
    <property type="entry name" value="XYLOSISMRASE"/>
</dbReference>
<dbReference type="HAMAP" id="MF_00455">
    <property type="entry name" value="Xylose_isom_A"/>
    <property type="match status" value="1"/>
</dbReference>
<keyword evidence="5 10" id="KW-0859">Xylose metabolism</keyword>
<dbReference type="STRING" id="1678840.ATC1_12275"/>
<feature type="binding site" evidence="10">
    <location>
        <position position="265"/>
    </location>
    <ligand>
        <name>Mg(2+)</name>
        <dbReference type="ChEBI" id="CHEBI:18420"/>
        <label>2</label>
    </ligand>
</feature>
<comment type="catalytic activity">
    <reaction evidence="9 10 11">
        <text>alpha-D-xylose = alpha-D-xylulofuranose</text>
        <dbReference type="Rhea" id="RHEA:22816"/>
        <dbReference type="ChEBI" id="CHEBI:28518"/>
        <dbReference type="ChEBI" id="CHEBI:188998"/>
        <dbReference type="EC" id="5.3.1.5"/>
    </reaction>
</comment>
<keyword evidence="10" id="KW-0460">Magnesium</keyword>
<dbReference type="PANTHER" id="PTHR48408:SF1">
    <property type="entry name" value="XYLOSE ISOMERASE"/>
    <property type="match status" value="1"/>
</dbReference>
<feature type="binding site" evidence="10">
    <location>
        <position position="293"/>
    </location>
    <ligand>
        <name>Mg(2+)</name>
        <dbReference type="ChEBI" id="CHEBI:18420"/>
        <label>1</label>
    </ligand>
</feature>
<organism evidence="13">
    <name type="scientific">Flexilinea flocculi</name>
    <dbReference type="NCBI Taxonomy" id="1678840"/>
    <lineage>
        <taxon>Bacteria</taxon>
        <taxon>Bacillati</taxon>
        <taxon>Chloroflexota</taxon>
        <taxon>Anaerolineae</taxon>
        <taxon>Anaerolineales</taxon>
        <taxon>Anaerolineaceae</taxon>
        <taxon>Flexilinea</taxon>
    </lineage>
</organism>
<comment type="subunit">
    <text evidence="2 10 12">Homotetramer.</text>
</comment>
<evidence type="ECO:0000256" key="8">
    <source>
        <dbReference type="ARBA" id="ARBA00023277"/>
    </source>
</evidence>
<dbReference type="RefSeq" id="WP_062278429.1">
    <property type="nucleotide sequence ID" value="NZ_DF968180.1"/>
</dbReference>
<keyword evidence="10" id="KW-0963">Cytoplasm</keyword>